<reference evidence="2 3" key="1">
    <citation type="submission" date="2019-03" db="EMBL/GenBank/DDBJ databases">
        <title>Genomic Encyclopedia of Type Strains, Phase IV (KMG-IV): sequencing the most valuable type-strain genomes for metagenomic binning, comparative biology and taxonomic classification.</title>
        <authorList>
            <person name="Goeker M."/>
        </authorList>
    </citation>
    <scope>NUCLEOTIDE SEQUENCE [LARGE SCALE GENOMIC DNA]</scope>
    <source>
        <strain evidence="2 3">DSM 22362</strain>
    </source>
</reference>
<protein>
    <submittedName>
        <fullName evidence="2">ThiF family protein</fullName>
    </submittedName>
</protein>
<dbReference type="AlphaFoldDB" id="A0A4R3VZX9"/>
<comment type="caution">
    <text evidence="2">The sequence shown here is derived from an EMBL/GenBank/DDBJ whole genome shotgun (WGS) entry which is preliminary data.</text>
</comment>
<dbReference type="Pfam" id="PF00899">
    <property type="entry name" value="ThiF"/>
    <property type="match status" value="1"/>
</dbReference>
<dbReference type="InterPro" id="IPR045886">
    <property type="entry name" value="ThiF/MoeB/HesA"/>
</dbReference>
<dbReference type="InterPro" id="IPR035985">
    <property type="entry name" value="Ubiquitin-activating_enz"/>
</dbReference>
<evidence type="ECO:0000259" key="1">
    <source>
        <dbReference type="Pfam" id="PF00899"/>
    </source>
</evidence>
<keyword evidence="3" id="KW-1185">Reference proteome</keyword>
<dbReference type="PANTHER" id="PTHR43267:SF3">
    <property type="entry name" value="THIF PROTEIN"/>
    <property type="match status" value="1"/>
</dbReference>
<dbReference type="CDD" id="cd01483">
    <property type="entry name" value="E1_enzyme_family"/>
    <property type="match status" value="1"/>
</dbReference>
<dbReference type="Proteomes" id="UP000295197">
    <property type="component" value="Unassembled WGS sequence"/>
</dbReference>
<name>A0A4R3VZX9_9SPHI</name>
<dbReference type="OrthoDB" id="5149792at2"/>
<accession>A0A4R3VZX9</accession>
<dbReference type="InterPro" id="IPR000594">
    <property type="entry name" value="ThiF_NAD_FAD-bd"/>
</dbReference>
<dbReference type="GO" id="GO:0008641">
    <property type="term" value="F:ubiquitin-like modifier activating enzyme activity"/>
    <property type="evidence" value="ECO:0007669"/>
    <property type="project" value="InterPro"/>
</dbReference>
<dbReference type="GO" id="GO:0061503">
    <property type="term" value="F:tRNA threonylcarbamoyladenosine dehydratase"/>
    <property type="evidence" value="ECO:0007669"/>
    <property type="project" value="TreeGrafter"/>
</dbReference>
<organism evidence="2 3">
    <name type="scientific">Sphingobacterium alimentarium</name>
    <dbReference type="NCBI Taxonomy" id="797292"/>
    <lineage>
        <taxon>Bacteria</taxon>
        <taxon>Pseudomonadati</taxon>
        <taxon>Bacteroidota</taxon>
        <taxon>Sphingobacteriia</taxon>
        <taxon>Sphingobacteriales</taxon>
        <taxon>Sphingobacteriaceae</taxon>
        <taxon>Sphingobacterium</taxon>
    </lineage>
</organism>
<proteinExistence type="predicted"/>
<dbReference type="SUPFAM" id="SSF69572">
    <property type="entry name" value="Activating enzymes of the ubiquitin-like proteins"/>
    <property type="match status" value="1"/>
</dbReference>
<feature type="domain" description="THIF-type NAD/FAD binding fold" evidence="1">
    <location>
        <begin position="103"/>
        <end position="238"/>
    </location>
</feature>
<dbReference type="RefSeq" id="WP_132776959.1">
    <property type="nucleotide sequence ID" value="NZ_SMBZ01000008.1"/>
</dbReference>
<dbReference type="PANTHER" id="PTHR43267">
    <property type="entry name" value="TRNA THREONYLCARBAMOYLADENOSINE DEHYDRATASE"/>
    <property type="match status" value="1"/>
</dbReference>
<sequence length="360" mass="41101">MENSFKAEILQIGQPEDQRKIDVLLNDKSIQKFDTIYTQLEELIKIKFPAVNFSIAEMNEAIRTHLQGRNMEEYGLWVYYPWSKRLVHTLYEEEFVSVRTNRNQLKITKEEQDILRTKTVGIIGLSVGQSIALTMAMERICGTIKLADFDTAELSNLNRIRTGIHNLNINKTVIAAREIAEIDPFIDVKIYQEGLTDQNMEDFMLGTSKLDVLVEVCDGLDIKINSRIAAKKFRIPVIMETNDKCMLDVERYDINENYPILHGLIYEAEVHSLDNLSGEDRMNLVKQIVNVENLSARMLDSFGAMGKSIRSWPQLASSVTMGGAVTTDVTRKILLGEDVVSGRCYFDIDEVLRNNSMYNN</sequence>
<dbReference type="EMBL" id="SMBZ01000008">
    <property type="protein sequence ID" value="TCV18759.1"/>
    <property type="molecule type" value="Genomic_DNA"/>
</dbReference>
<evidence type="ECO:0000313" key="2">
    <source>
        <dbReference type="EMBL" id="TCV18759.1"/>
    </source>
</evidence>
<dbReference type="Gene3D" id="3.40.50.720">
    <property type="entry name" value="NAD(P)-binding Rossmann-like Domain"/>
    <property type="match status" value="1"/>
</dbReference>
<gene>
    <name evidence="2" type="ORF">EDC17_10087</name>
</gene>
<evidence type="ECO:0000313" key="3">
    <source>
        <dbReference type="Proteomes" id="UP000295197"/>
    </source>
</evidence>
<dbReference type="GO" id="GO:0061504">
    <property type="term" value="P:cyclic threonylcarbamoyladenosine biosynthetic process"/>
    <property type="evidence" value="ECO:0007669"/>
    <property type="project" value="TreeGrafter"/>
</dbReference>